<protein>
    <submittedName>
        <fullName evidence="2">Uncharacterized protein</fullName>
    </submittedName>
</protein>
<dbReference type="AlphaFoldDB" id="A0A560KU39"/>
<accession>A0A560KU39</accession>
<proteinExistence type="predicted"/>
<keyword evidence="1" id="KW-0472">Membrane</keyword>
<keyword evidence="1" id="KW-0812">Transmembrane</keyword>
<sequence length="85" mass="9699">MSRAKLTAVLVASFLRLAFALVVAFRAPFFVVFFLVTGLDFLAGLLATDFFLFTLVLHYSMQVFKQLEKLVLLRRVQFSALRHEA</sequence>
<name>A0A560KU39_9BRAD</name>
<organism evidence="2 3">
    <name type="scientific">Bradyrhizobium macuxiense</name>
    <dbReference type="NCBI Taxonomy" id="1755647"/>
    <lineage>
        <taxon>Bacteria</taxon>
        <taxon>Pseudomonadati</taxon>
        <taxon>Pseudomonadota</taxon>
        <taxon>Alphaproteobacteria</taxon>
        <taxon>Hyphomicrobiales</taxon>
        <taxon>Nitrobacteraceae</taxon>
        <taxon>Bradyrhizobium</taxon>
    </lineage>
</organism>
<keyword evidence="1" id="KW-1133">Transmembrane helix</keyword>
<dbReference type="Proteomes" id="UP000321304">
    <property type="component" value="Unassembled WGS sequence"/>
</dbReference>
<evidence type="ECO:0000313" key="2">
    <source>
        <dbReference type="EMBL" id="TWB86768.1"/>
    </source>
</evidence>
<evidence type="ECO:0000313" key="3">
    <source>
        <dbReference type="Proteomes" id="UP000321304"/>
    </source>
</evidence>
<evidence type="ECO:0000256" key="1">
    <source>
        <dbReference type="SAM" id="Phobius"/>
    </source>
</evidence>
<gene>
    <name evidence="2" type="ORF">FBZ93_1288</name>
</gene>
<comment type="caution">
    <text evidence="2">The sequence shown here is derived from an EMBL/GenBank/DDBJ whole genome shotgun (WGS) entry which is preliminary data.</text>
</comment>
<dbReference type="EMBL" id="VITY01000028">
    <property type="protein sequence ID" value="TWB86768.1"/>
    <property type="molecule type" value="Genomic_DNA"/>
</dbReference>
<reference evidence="2 3" key="1">
    <citation type="submission" date="2019-06" db="EMBL/GenBank/DDBJ databases">
        <title>Genomic Encyclopedia of Type Strains, Phase IV (KMG-V): Genome sequencing to study the core and pangenomes of soil and plant-associated prokaryotes.</title>
        <authorList>
            <person name="Whitman W."/>
        </authorList>
    </citation>
    <scope>NUCLEOTIDE SEQUENCE [LARGE SCALE GENOMIC DNA]</scope>
    <source>
        <strain evidence="2 3">BR 10355</strain>
    </source>
</reference>
<keyword evidence="3" id="KW-1185">Reference proteome</keyword>
<feature type="transmembrane region" description="Helical" evidence="1">
    <location>
        <begin position="30"/>
        <end position="57"/>
    </location>
</feature>